<reference evidence="2" key="1">
    <citation type="journal article" date="2015" name="Nat. Plants">
        <title>Genome expansion of Arabis alpina linked with retrotransposition and reduced symmetric DNA methylation.</title>
        <authorList>
            <person name="Willing E.M."/>
            <person name="Rawat V."/>
            <person name="Mandakova T."/>
            <person name="Maumus F."/>
            <person name="James G.V."/>
            <person name="Nordstroem K.J."/>
            <person name="Becker C."/>
            <person name="Warthmann N."/>
            <person name="Chica C."/>
            <person name="Szarzynska B."/>
            <person name="Zytnicki M."/>
            <person name="Albani M.C."/>
            <person name="Kiefer C."/>
            <person name="Bergonzi S."/>
            <person name="Castaings L."/>
            <person name="Mateos J.L."/>
            <person name="Berns M.C."/>
            <person name="Bujdoso N."/>
            <person name="Piofczyk T."/>
            <person name="de Lorenzo L."/>
            <person name="Barrero-Sicilia C."/>
            <person name="Mateos I."/>
            <person name="Piednoel M."/>
            <person name="Hagmann J."/>
            <person name="Chen-Min-Tao R."/>
            <person name="Iglesias-Fernandez R."/>
            <person name="Schuster S.C."/>
            <person name="Alonso-Blanco C."/>
            <person name="Roudier F."/>
            <person name="Carbonero P."/>
            <person name="Paz-Ares J."/>
            <person name="Davis S.J."/>
            <person name="Pecinka A."/>
            <person name="Quesneville H."/>
            <person name="Colot V."/>
            <person name="Lysak M.A."/>
            <person name="Weigel D."/>
            <person name="Coupland G."/>
            <person name="Schneeberger K."/>
        </authorList>
    </citation>
    <scope>NUCLEOTIDE SEQUENCE [LARGE SCALE GENOMIC DNA]</scope>
    <source>
        <strain evidence="2">cv. Pajares</strain>
    </source>
</reference>
<evidence type="ECO:0000313" key="2">
    <source>
        <dbReference type="Proteomes" id="UP000029120"/>
    </source>
</evidence>
<protein>
    <submittedName>
        <fullName evidence="1">Uncharacterized protein</fullName>
    </submittedName>
</protein>
<proteinExistence type="predicted"/>
<accession>A0A087HHI2</accession>
<dbReference type="EMBL" id="CM002870">
    <property type="protein sequence ID" value="KFK41584.1"/>
    <property type="molecule type" value="Genomic_DNA"/>
</dbReference>
<dbReference type="AlphaFoldDB" id="A0A087HHI2"/>
<gene>
    <name evidence="1" type="ordered locus">AALP_Aa2g147900</name>
</gene>
<dbReference type="Proteomes" id="UP000029120">
    <property type="component" value="Chromosome 2"/>
</dbReference>
<keyword evidence="2" id="KW-1185">Reference proteome</keyword>
<dbReference type="Gramene" id="KFK41584">
    <property type="protein sequence ID" value="KFK41584"/>
    <property type="gene ID" value="AALP_AA2G147900"/>
</dbReference>
<sequence>MLFAEFDLVSHEIESGDFSTRALRTACWICFSCSLSKSSRFPPGGINGPE</sequence>
<name>A0A087HHI2_ARAAL</name>
<evidence type="ECO:0000313" key="1">
    <source>
        <dbReference type="EMBL" id="KFK41584.1"/>
    </source>
</evidence>
<organism evidence="1 2">
    <name type="scientific">Arabis alpina</name>
    <name type="common">Alpine rock-cress</name>
    <dbReference type="NCBI Taxonomy" id="50452"/>
    <lineage>
        <taxon>Eukaryota</taxon>
        <taxon>Viridiplantae</taxon>
        <taxon>Streptophyta</taxon>
        <taxon>Embryophyta</taxon>
        <taxon>Tracheophyta</taxon>
        <taxon>Spermatophyta</taxon>
        <taxon>Magnoliopsida</taxon>
        <taxon>eudicotyledons</taxon>
        <taxon>Gunneridae</taxon>
        <taxon>Pentapetalae</taxon>
        <taxon>rosids</taxon>
        <taxon>malvids</taxon>
        <taxon>Brassicales</taxon>
        <taxon>Brassicaceae</taxon>
        <taxon>Arabideae</taxon>
        <taxon>Arabis</taxon>
    </lineage>
</organism>